<dbReference type="InterPro" id="IPR049560">
    <property type="entry name" value="MeTrfase_RsmB-F_NOP2_cat"/>
</dbReference>
<evidence type="ECO:0000313" key="6">
    <source>
        <dbReference type="EMBL" id="SVE06933.1"/>
    </source>
</evidence>
<dbReference type="InterPro" id="IPR035926">
    <property type="entry name" value="NusB-like_sf"/>
</dbReference>
<proteinExistence type="predicted"/>
<dbReference type="PRINTS" id="PR02008">
    <property type="entry name" value="RCMTFAMILY"/>
</dbReference>
<name>A0A383AH71_9ZZZZ</name>
<dbReference type="SUPFAM" id="SSF48013">
    <property type="entry name" value="NusB-like"/>
    <property type="match status" value="1"/>
</dbReference>
<dbReference type="Pfam" id="PF01189">
    <property type="entry name" value="Methyltr_RsmB-F"/>
    <property type="match status" value="1"/>
</dbReference>
<feature type="domain" description="SAM-dependent MTase RsmB/NOP-type" evidence="5">
    <location>
        <begin position="135"/>
        <end position="251"/>
    </location>
</feature>
<protein>
    <recommendedName>
        <fullName evidence="5">SAM-dependent MTase RsmB/NOP-type domain-containing protein</fullName>
    </recommendedName>
</protein>
<evidence type="ECO:0000259" key="5">
    <source>
        <dbReference type="PROSITE" id="PS51686"/>
    </source>
</evidence>
<dbReference type="InterPro" id="IPR006027">
    <property type="entry name" value="NusB_RsmB_TIM44"/>
</dbReference>
<dbReference type="EMBL" id="UINC01192009">
    <property type="protein sequence ID" value="SVE06933.1"/>
    <property type="molecule type" value="Genomic_DNA"/>
</dbReference>
<dbReference type="AlphaFoldDB" id="A0A383AH71"/>
<dbReference type="GO" id="GO:0006355">
    <property type="term" value="P:regulation of DNA-templated transcription"/>
    <property type="evidence" value="ECO:0007669"/>
    <property type="project" value="InterPro"/>
</dbReference>
<keyword evidence="4" id="KW-0694">RNA-binding</keyword>
<dbReference type="Pfam" id="PF22458">
    <property type="entry name" value="RsmF-B_ferredox"/>
    <property type="match status" value="1"/>
</dbReference>
<dbReference type="PROSITE" id="PS51686">
    <property type="entry name" value="SAM_MT_RSMB_NOP"/>
    <property type="match status" value="1"/>
</dbReference>
<reference evidence="6" key="1">
    <citation type="submission" date="2018-05" db="EMBL/GenBank/DDBJ databases">
        <authorList>
            <person name="Lanie J.A."/>
            <person name="Ng W.-L."/>
            <person name="Kazmierczak K.M."/>
            <person name="Andrzejewski T.M."/>
            <person name="Davidsen T.M."/>
            <person name="Wayne K.J."/>
            <person name="Tettelin H."/>
            <person name="Glass J.I."/>
            <person name="Rusch D."/>
            <person name="Podicherti R."/>
            <person name="Tsui H.-C.T."/>
            <person name="Winkler M.E."/>
        </authorList>
    </citation>
    <scope>NUCLEOTIDE SEQUENCE</scope>
</reference>
<gene>
    <name evidence="6" type="ORF">METZ01_LOCUS459787</name>
</gene>
<evidence type="ECO:0000256" key="1">
    <source>
        <dbReference type="ARBA" id="ARBA00022603"/>
    </source>
</evidence>
<dbReference type="GO" id="GO:0003723">
    <property type="term" value="F:RNA binding"/>
    <property type="evidence" value="ECO:0007669"/>
    <property type="project" value="UniProtKB-KW"/>
</dbReference>
<evidence type="ECO:0000256" key="4">
    <source>
        <dbReference type="ARBA" id="ARBA00022884"/>
    </source>
</evidence>
<dbReference type="InterPro" id="IPR054728">
    <property type="entry name" value="RsmB-like_ferredoxin"/>
</dbReference>
<keyword evidence="1" id="KW-0489">Methyltransferase</keyword>
<dbReference type="SUPFAM" id="SSF53335">
    <property type="entry name" value="S-adenosyl-L-methionine-dependent methyltransferases"/>
    <property type="match status" value="1"/>
</dbReference>
<evidence type="ECO:0000256" key="3">
    <source>
        <dbReference type="ARBA" id="ARBA00022691"/>
    </source>
</evidence>
<dbReference type="InterPro" id="IPR023267">
    <property type="entry name" value="RCMT"/>
</dbReference>
<dbReference type="PANTHER" id="PTHR22807">
    <property type="entry name" value="NOP2 YEAST -RELATED NOL1/NOP2/FMU SUN DOMAIN-CONTAINING"/>
    <property type="match status" value="1"/>
</dbReference>
<feature type="non-terminal residue" evidence="6">
    <location>
        <position position="251"/>
    </location>
</feature>
<sequence length="251" mass="28787">ALSPADSGLCRELVSGCVRWRRLLDWLIERATKGRKQKPAVREILRLGLYQIFFLNRIPEHAIVDESVRLAKTESCLGQAGFINAMMRRFIREREPIFRDLSGLQEERPALGQSHPDWLFKQWEQRWGREKTIRLMEWNNQPAPTCARINHLATDSERLKERWEEEGVETTPIDCDWAKPNSLFHLRKHQPLDSLGSFRDGLFYVQDPSSLMSVALLDPQPGQAVLDLCAAPGGKTCLIAERMNNNGQLTA</sequence>
<dbReference type="InterPro" id="IPR001678">
    <property type="entry name" value="MeTrfase_RsmB-F_NOP2_dom"/>
</dbReference>
<dbReference type="GO" id="GO:0001510">
    <property type="term" value="P:RNA methylation"/>
    <property type="evidence" value="ECO:0007669"/>
    <property type="project" value="InterPro"/>
</dbReference>
<dbReference type="Gene3D" id="1.10.940.10">
    <property type="entry name" value="NusB-like"/>
    <property type="match status" value="1"/>
</dbReference>
<dbReference type="Gene3D" id="3.40.50.150">
    <property type="entry name" value="Vaccinia Virus protein VP39"/>
    <property type="match status" value="1"/>
</dbReference>
<dbReference type="PANTHER" id="PTHR22807:SF53">
    <property type="entry name" value="RIBOSOMAL RNA SMALL SUBUNIT METHYLTRANSFERASE B-RELATED"/>
    <property type="match status" value="1"/>
</dbReference>
<evidence type="ECO:0000256" key="2">
    <source>
        <dbReference type="ARBA" id="ARBA00022679"/>
    </source>
</evidence>
<organism evidence="6">
    <name type="scientific">marine metagenome</name>
    <dbReference type="NCBI Taxonomy" id="408172"/>
    <lineage>
        <taxon>unclassified sequences</taxon>
        <taxon>metagenomes</taxon>
        <taxon>ecological metagenomes</taxon>
    </lineage>
</organism>
<dbReference type="GO" id="GO:0008173">
    <property type="term" value="F:RNA methyltransferase activity"/>
    <property type="evidence" value="ECO:0007669"/>
    <property type="project" value="InterPro"/>
</dbReference>
<dbReference type="InterPro" id="IPR029063">
    <property type="entry name" value="SAM-dependent_MTases_sf"/>
</dbReference>
<keyword evidence="3" id="KW-0949">S-adenosyl-L-methionine</keyword>
<dbReference type="Gene3D" id="3.30.70.1170">
    <property type="entry name" value="Sun protein, domain 3"/>
    <property type="match status" value="1"/>
</dbReference>
<feature type="non-terminal residue" evidence="6">
    <location>
        <position position="1"/>
    </location>
</feature>
<dbReference type="Pfam" id="PF01029">
    <property type="entry name" value="NusB"/>
    <property type="match status" value="1"/>
</dbReference>
<keyword evidence="2" id="KW-0808">Transferase</keyword>
<accession>A0A383AH71</accession>